<keyword evidence="3" id="KW-1185">Reference proteome</keyword>
<dbReference type="EMBL" id="CP034345">
    <property type="protein sequence ID" value="QGX95023.1"/>
    <property type="molecule type" value="Genomic_DNA"/>
</dbReference>
<name>A0A6B9FG56_9EURY</name>
<dbReference type="OrthoDB" id="197849at2157"/>
<protein>
    <submittedName>
        <fullName evidence="2">Uncharacterized protein</fullName>
    </submittedName>
</protein>
<evidence type="ECO:0000313" key="3">
    <source>
        <dbReference type="Proteomes" id="UP000428325"/>
    </source>
</evidence>
<dbReference type="Proteomes" id="UP000428325">
    <property type="component" value="Chromosome"/>
</dbReference>
<evidence type="ECO:0000256" key="1">
    <source>
        <dbReference type="SAM" id="MobiDB-lite"/>
    </source>
</evidence>
<dbReference type="Pfam" id="PF19102">
    <property type="entry name" value="DUF5789"/>
    <property type="match status" value="1"/>
</dbReference>
<sequence>MGDTKSGRDEQADDEEQRQRERELAEALDRGNEPEPVDPGTLADLEAGLDDLEYPATGTDLVAAVGEYEVPTSDGTYALADLIPDTEAETFDSPAAVSVRVERPTVAAAMTRIIEASRDVSGLEFGASQRAAYEKTFRALQAVDTLDDDEGVVAITDWIVDRIEATDDLPGSRAVRRRAAKYARANDYSVSADEWLGI</sequence>
<gene>
    <name evidence="2" type="ORF">EI982_09585</name>
</gene>
<feature type="region of interest" description="Disordered" evidence="1">
    <location>
        <begin position="1"/>
        <end position="42"/>
    </location>
</feature>
<organism evidence="2 3">
    <name type="scientific">Haloplanus rallus</name>
    <dbReference type="NCBI Taxonomy" id="1816183"/>
    <lineage>
        <taxon>Archaea</taxon>
        <taxon>Methanobacteriati</taxon>
        <taxon>Methanobacteriota</taxon>
        <taxon>Stenosarchaea group</taxon>
        <taxon>Halobacteria</taxon>
        <taxon>Halobacteriales</taxon>
        <taxon>Haloferacaceae</taxon>
        <taxon>Haloplanus</taxon>
    </lineage>
</organism>
<dbReference type="KEGG" id="hra:EI982_09585"/>
<reference evidence="2 3" key="1">
    <citation type="submission" date="2018-12" db="EMBL/GenBank/DDBJ databases">
        <title>Complete genome sequence of Haloplanus rallus MBLA0036.</title>
        <authorList>
            <person name="Nam Y.-d."/>
            <person name="Kang J."/>
            <person name="Chung W.-H."/>
            <person name="Park Y.S."/>
        </authorList>
    </citation>
    <scope>NUCLEOTIDE SEQUENCE [LARGE SCALE GENOMIC DNA]</scope>
    <source>
        <strain evidence="2 3">MBLA0036</strain>
    </source>
</reference>
<dbReference type="RefSeq" id="WP_157689479.1">
    <property type="nucleotide sequence ID" value="NZ_CP034345.1"/>
</dbReference>
<feature type="compositionally biased region" description="Basic and acidic residues" evidence="1">
    <location>
        <begin position="1"/>
        <end position="10"/>
    </location>
</feature>
<dbReference type="AlphaFoldDB" id="A0A6B9FG56"/>
<dbReference type="GeneID" id="43369788"/>
<proteinExistence type="predicted"/>
<dbReference type="InterPro" id="IPR043899">
    <property type="entry name" value="DUF5789"/>
</dbReference>
<evidence type="ECO:0000313" key="2">
    <source>
        <dbReference type="EMBL" id="QGX95023.1"/>
    </source>
</evidence>
<accession>A0A6B9FG56</accession>
<feature type="compositionally biased region" description="Basic and acidic residues" evidence="1">
    <location>
        <begin position="17"/>
        <end position="33"/>
    </location>
</feature>